<evidence type="ECO:0000313" key="3">
    <source>
        <dbReference type="Proteomes" id="UP000675664"/>
    </source>
</evidence>
<dbReference type="EMBL" id="JAGSND010000001">
    <property type="protein sequence ID" value="MBR0596384.1"/>
    <property type="molecule type" value="Genomic_DNA"/>
</dbReference>
<reference evidence="2" key="2">
    <citation type="submission" date="2021-04" db="EMBL/GenBank/DDBJ databases">
        <authorList>
            <person name="Liu J."/>
        </authorList>
    </citation>
    <scope>NUCLEOTIDE SEQUENCE</scope>
    <source>
        <strain evidence="2">BAD-6</strain>
    </source>
</reference>
<sequence length="452" mass="48569">MKKEFLTVTLIMLTLTLTAFFSVFEVNAAGTSEYIKVGLKYSSTAVTSATLQSEEGFQLILVDSSGFSEGMPLPAYTTIQVASENGAVVLRDESGTLLSSDLGSAGCIMPLDYQDDGVIRLDNVPYRGGIMFRVNSNGTMNVINYLSMEHYIYGVLNSELHYSNPKEALKAQAVAARSFGSLSIGKHSSDGFDVCATTHCQVYKGYSGEYPATNQAVDETSGEVIYSQGNPVNAFYFKNSGGYTQNAEDVWSSAQSYLKSVKDPYCPSYPWSISLTFDNIKQKLEAAGYSPGTIESVAISGKNSVGYVCDLQIKGSSNTITLKKEQIRNVLGATVVKSLLFDLGEGTSGSGGVFISNGKSTAALNTDFYVISGDNKITKQKTDSRYCSNGTKLTSLTGATMTQIVTGGTVTFIGYGYGHGVGMPQDSAVEMAKQGFAYDEILKYYYTGIEIK</sequence>
<feature type="domain" description="Sporulation stage II protein D amidase enhancer LytB N-terminal" evidence="1">
    <location>
        <begin position="137"/>
        <end position="225"/>
    </location>
</feature>
<protein>
    <submittedName>
        <fullName evidence="2">SpoIID/LytB domain-containing protein</fullName>
    </submittedName>
</protein>
<keyword evidence="3" id="KW-1185">Reference proteome</keyword>
<dbReference type="GO" id="GO:0030288">
    <property type="term" value="C:outer membrane-bounded periplasmic space"/>
    <property type="evidence" value="ECO:0007669"/>
    <property type="project" value="TreeGrafter"/>
</dbReference>
<dbReference type="AlphaFoldDB" id="A0A8J7VWM4"/>
<dbReference type="GO" id="GO:0030435">
    <property type="term" value="P:sporulation resulting in formation of a cellular spore"/>
    <property type="evidence" value="ECO:0007669"/>
    <property type="project" value="InterPro"/>
</dbReference>
<dbReference type="PANTHER" id="PTHR30032">
    <property type="entry name" value="N-ACETYLMURAMOYL-L-ALANINE AMIDASE-RELATED"/>
    <property type="match status" value="1"/>
</dbReference>
<evidence type="ECO:0000259" key="1">
    <source>
        <dbReference type="Pfam" id="PF08486"/>
    </source>
</evidence>
<evidence type="ECO:0000313" key="2">
    <source>
        <dbReference type="EMBL" id="MBR0596384.1"/>
    </source>
</evidence>
<dbReference type="Pfam" id="PF08486">
    <property type="entry name" value="SpoIID"/>
    <property type="match status" value="1"/>
</dbReference>
<dbReference type="RefSeq" id="WP_227016517.1">
    <property type="nucleotide sequence ID" value="NZ_JAGSND010000001.1"/>
</dbReference>
<dbReference type="InterPro" id="IPR013693">
    <property type="entry name" value="SpoIID/LytB_N"/>
</dbReference>
<dbReference type="PANTHER" id="PTHR30032:SF4">
    <property type="entry name" value="AMIDASE ENHANCER"/>
    <property type="match status" value="1"/>
</dbReference>
<name>A0A8J7VWM4_9FIRM</name>
<gene>
    <name evidence="2" type="ORF">KCX82_00690</name>
</gene>
<accession>A0A8J7VWM4</accession>
<proteinExistence type="predicted"/>
<organism evidence="2 3">
    <name type="scientific">Sinanaerobacter chloroacetimidivorans</name>
    <dbReference type="NCBI Taxonomy" id="2818044"/>
    <lineage>
        <taxon>Bacteria</taxon>
        <taxon>Bacillati</taxon>
        <taxon>Bacillota</taxon>
        <taxon>Clostridia</taxon>
        <taxon>Peptostreptococcales</taxon>
        <taxon>Anaerovoracaceae</taxon>
        <taxon>Sinanaerobacter</taxon>
    </lineage>
</organism>
<comment type="caution">
    <text evidence="2">The sequence shown here is derived from an EMBL/GenBank/DDBJ whole genome shotgun (WGS) entry which is preliminary data.</text>
</comment>
<dbReference type="NCBIfam" id="TIGR02669">
    <property type="entry name" value="SpoIID_LytB"/>
    <property type="match status" value="1"/>
</dbReference>
<dbReference type="Proteomes" id="UP000675664">
    <property type="component" value="Unassembled WGS sequence"/>
</dbReference>
<reference evidence="2" key="1">
    <citation type="submission" date="2021-04" db="EMBL/GenBank/DDBJ databases">
        <title>Sinoanaerobacter chloroacetimidivorans sp. nov., an obligate anaerobic bacterium isolated from anaerobic sludge.</title>
        <authorList>
            <person name="Bao Y."/>
        </authorList>
    </citation>
    <scope>NUCLEOTIDE SEQUENCE</scope>
    <source>
        <strain evidence="2">BAD-6</strain>
    </source>
</reference>
<dbReference type="InterPro" id="IPR013486">
    <property type="entry name" value="SpoIID/LytB"/>
</dbReference>
<dbReference type="InterPro" id="IPR051922">
    <property type="entry name" value="Bact_Sporulation_Assoc"/>
</dbReference>